<organism evidence="1 2">
    <name type="scientific">Alteromonas aquimaris</name>
    <dbReference type="NCBI Taxonomy" id="2998417"/>
    <lineage>
        <taxon>Bacteria</taxon>
        <taxon>Pseudomonadati</taxon>
        <taxon>Pseudomonadota</taxon>
        <taxon>Gammaproteobacteria</taxon>
        <taxon>Alteromonadales</taxon>
        <taxon>Alteromonadaceae</taxon>
        <taxon>Alteromonas/Salinimonas group</taxon>
        <taxon>Alteromonas</taxon>
    </lineage>
</organism>
<dbReference type="Proteomes" id="UP001142810">
    <property type="component" value="Unassembled WGS sequence"/>
</dbReference>
<dbReference type="InterPro" id="IPR001451">
    <property type="entry name" value="Hexapep"/>
</dbReference>
<sequence length="179" mass="19175">MIYQLVNKVPKLANGIYIAPGAHIIGDVEIQAQASVWFNAVVRGDCDTITIGEKSNVQDGSVLHTDEGIPLALGKGVTVGHKAMLHGCNIGDYSLIGINAVILNKVTIGKYCIIGANTLITENTTIPDYSLVVGSPGKIIRTLDPAVESRLKESATHYAQNAQRYREQLTSISDPTTFV</sequence>
<dbReference type="InterPro" id="IPR050484">
    <property type="entry name" value="Transf_Hexapept/Carb_Anhydrase"/>
</dbReference>
<proteinExistence type="predicted"/>
<evidence type="ECO:0000313" key="2">
    <source>
        <dbReference type="Proteomes" id="UP001142810"/>
    </source>
</evidence>
<dbReference type="Gene3D" id="2.160.10.10">
    <property type="entry name" value="Hexapeptide repeat proteins"/>
    <property type="match status" value="1"/>
</dbReference>
<evidence type="ECO:0000313" key="1">
    <source>
        <dbReference type="EMBL" id="MCW8108464.1"/>
    </source>
</evidence>
<dbReference type="PANTHER" id="PTHR13061:SF29">
    <property type="entry name" value="GAMMA CARBONIC ANHYDRASE-LIKE 1, MITOCHONDRIAL-RELATED"/>
    <property type="match status" value="1"/>
</dbReference>
<dbReference type="InterPro" id="IPR047324">
    <property type="entry name" value="LbH_gamma_CA-like"/>
</dbReference>
<reference evidence="1" key="1">
    <citation type="submission" date="2022-11" db="EMBL/GenBank/DDBJ databases">
        <title>Alteromonas sp. nov., isolated from sea water of the Qingdao.</title>
        <authorList>
            <person name="Wang Q."/>
        </authorList>
    </citation>
    <scope>NUCLEOTIDE SEQUENCE</scope>
    <source>
        <strain evidence="1">ASW11-7</strain>
    </source>
</reference>
<dbReference type="RefSeq" id="WP_265617184.1">
    <property type="nucleotide sequence ID" value="NZ_JAPFRD010000010.1"/>
</dbReference>
<dbReference type="EMBL" id="JAPFRD010000010">
    <property type="protein sequence ID" value="MCW8108464.1"/>
    <property type="molecule type" value="Genomic_DNA"/>
</dbReference>
<gene>
    <name evidence="1" type="ORF">OPS25_08150</name>
</gene>
<name>A0ABT3P6S8_9ALTE</name>
<dbReference type="SUPFAM" id="SSF51161">
    <property type="entry name" value="Trimeric LpxA-like enzymes"/>
    <property type="match status" value="1"/>
</dbReference>
<dbReference type="InterPro" id="IPR011004">
    <property type="entry name" value="Trimer_LpxA-like_sf"/>
</dbReference>
<accession>A0ABT3P6S8</accession>
<keyword evidence="2" id="KW-1185">Reference proteome</keyword>
<dbReference type="CDD" id="cd04645">
    <property type="entry name" value="LbH_gamma_CA_like"/>
    <property type="match status" value="1"/>
</dbReference>
<protein>
    <submittedName>
        <fullName evidence="1">Gamma carbonic anhydrase family protein</fullName>
    </submittedName>
</protein>
<dbReference type="PANTHER" id="PTHR13061">
    <property type="entry name" value="DYNACTIN SUBUNIT P25"/>
    <property type="match status" value="1"/>
</dbReference>
<comment type="caution">
    <text evidence="1">The sequence shown here is derived from an EMBL/GenBank/DDBJ whole genome shotgun (WGS) entry which is preliminary data.</text>
</comment>
<dbReference type="Pfam" id="PF00132">
    <property type="entry name" value="Hexapep"/>
    <property type="match status" value="1"/>
</dbReference>